<dbReference type="PROSITE" id="PS00760">
    <property type="entry name" value="SPASE_I_2"/>
    <property type="match status" value="1"/>
</dbReference>
<comment type="catalytic activity">
    <reaction evidence="1 6">
        <text>Cleavage of hydrophobic, N-terminal signal or leader sequences from secreted and periplasmic proteins.</text>
        <dbReference type="EC" id="3.4.21.89"/>
    </reaction>
</comment>
<dbReference type="Gene3D" id="2.10.109.10">
    <property type="entry name" value="Umud Fragment, subunit A"/>
    <property type="match status" value="1"/>
</dbReference>
<reference evidence="8 10" key="1">
    <citation type="submission" date="2016-10" db="EMBL/GenBank/DDBJ databases">
        <authorList>
            <person name="de Groot N.N."/>
        </authorList>
    </citation>
    <scope>NUCLEOTIDE SEQUENCE [LARGE SCALE GENOMIC DNA]</scope>
    <source>
        <strain evidence="8 10">WG14</strain>
    </source>
</reference>
<dbReference type="InterPro" id="IPR019757">
    <property type="entry name" value="Pept_S26A_signal_pept_1_Lys-AS"/>
</dbReference>
<keyword evidence="6" id="KW-1133">Transmembrane helix</keyword>
<evidence type="ECO:0000256" key="4">
    <source>
        <dbReference type="ARBA" id="ARBA00022801"/>
    </source>
</evidence>
<dbReference type="AlphaFoldDB" id="A0A1G6PTJ0"/>
<evidence type="ECO:0000256" key="6">
    <source>
        <dbReference type="RuleBase" id="RU362042"/>
    </source>
</evidence>
<dbReference type="InterPro" id="IPR000223">
    <property type="entry name" value="Pept_S26A_signal_pept_1"/>
</dbReference>
<feature type="domain" description="Peptidase S26" evidence="7">
    <location>
        <begin position="261"/>
        <end position="313"/>
    </location>
</feature>
<reference evidence="9 11" key="2">
    <citation type="submission" date="2019-04" db="EMBL/GenBank/DDBJ databases">
        <title>Draft genome sequence data and analysis of a Fermenting Bacterium, Geotoga petraea strain HO-Geo1, isolated from heavy-oil petroleum reservoir in Russia.</title>
        <authorList>
            <person name="Grouzdev D.S."/>
            <person name="Semenova E.M."/>
            <person name="Sokolova D.S."/>
            <person name="Tourova T.P."/>
            <person name="Poltaraus A.B."/>
            <person name="Nazina T.N."/>
        </authorList>
    </citation>
    <scope>NUCLEOTIDE SEQUENCE [LARGE SCALE GENOMIC DNA]</scope>
    <source>
        <strain evidence="9 11">HO-Geo1</strain>
    </source>
</reference>
<evidence type="ECO:0000259" key="7">
    <source>
        <dbReference type="Pfam" id="PF10502"/>
    </source>
</evidence>
<dbReference type="InterPro" id="IPR019533">
    <property type="entry name" value="Peptidase_S26"/>
</dbReference>
<feature type="active site" evidence="5">
    <location>
        <position position="111"/>
    </location>
</feature>
<comment type="subcellular location">
    <subcellularLocation>
        <location evidence="6">Membrane</location>
        <topology evidence="6">Single-pass type II membrane protein</topology>
    </subcellularLocation>
</comment>
<comment type="similarity">
    <text evidence="2 6">Belongs to the peptidase S26 family.</text>
</comment>
<evidence type="ECO:0000256" key="1">
    <source>
        <dbReference type="ARBA" id="ARBA00000677"/>
    </source>
</evidence>
<dbReference type="GO" id="GO:0006465">
    <property type="term" value="P:signal peptide processing"/>
    <property type="evidence" value="ECO:0007669"/>
    <property type="project" value="InterPro"/>
</dbReference>
<dbReference type="EMBL" id="SRME01000007">
    <property type="protein sequence ID" value="TGG86894.1"/>
    <property type="molecule type" value="Genomic_DNA"/>
</dbReference>
<dbReference type="Pfam" id="PF10502">
    <property type="entry name" value="Peptidase_S26"/>
    <property type="match status" value="2"/>
</dbReference>
<evidence type="ECO:0000313" key="9">
    <source>
        <dbReference type="EMBL" id="TGG86894.1"/>
    </source>
</evidence>
<evidence type="ECO:0000256" key="5">
    <source>
        <dbReference type="PIRSR" id="PIRSR600223-1"/>
    </source>
</evidence>
<organism evidence="8 10">
    <name type="scientific">Geotoga petraea</name>
    <dbReference type="NCBI Taxonomy" id="28234"/>
    <lineage>
        <taxon>Bacteria</taxon>
        <taxon>Thermotogati</taxon>
        <taxon>Thermotogota</taxon>
        <taxon>Thermotogae</taxon>
        <taxon>Petrotogales</taxon>
        <taxon>Petrotogaceae</taxon>
        <taxon>Geotoga</taxon>
    </lineage>
</organism>
<feature type="transmembrane region" description="Helical" evidence="6">
    <location>
        <begin position="20"/>
        <end position="40"/>
    </location>
</feature>
<dbReference type="RefSeq" id="WP_091405185.1">
    <property type="nucleotide sequence ID" value="NZ_FMYV01000009.1"/>
</dbReference>
<dbReference type="EC" id="3.4.21.89" evidence="3 6"/>
<keyword evidence="10" id="KW-1185">Reference proteome</keyword>
<evidence type="ECO:0000256" key="3">
    <source>
        <dbReference type="ARBA" id="ARBA00013208"/>
    </source>
</evidence>
<sequence length="323" mass="38384">MKKEVKDKIKYETLDWIKAIIYAVIFGTIIRLFVFETMMVPTPSMVPAIKEQDRMFVEKITYSFEEPDTGDIVVFWTPFIDNLNTGRLRFFDRFMDFFSSDQFDGHVKYVKRLVGKPGDIITLKNVPDSFWDGIEKNGADDLPYWVKNLVNYYEEVKYIPTRIKEQVMQVQINGETPEEFKNIYYTKDAVFDDDDFWKYMAYPDKYSREIYNSDMSMVYKGNFQNETIIQNVDLALNFFKSYNNAFAYSQTYEELYSDIDLDEYVYTENGQVHIKVPEGFYYFMGDNSMESLDSRFFGFVPKENIIGALFLRIYPFDRFGKIN</sequence>
<dbReference type="CDD" id="cd06530">
    <property type="entry name" value="S26_SPase_I"/>
    <property type="match status" value="2"/>
</dbReference>
<dbReference type="GO" id="GO:0009003">
    <property type="term" value="F:signal peptidase activity"/>
    <property type="evidence" value="ECO:0007669"/>
    <property type="project" value="UniProtKB-EC"/>
</dbReference>
<dbReference type="InterPro" id="IPR036286">
    <property type="entry name" value="LexA/Signal_pep-like_sf"/>
</dbReference>
<dbReference type="GO" id="GO:0016020">
    <property type="term" value="C:membrane"/>
    <property type="evidence" value="ECO:0007669"/>
    <property type="project" value="UniProtKB-SubCell"/>
</dbReference>
<dbReference type="PANTHER" id="PTHR43390:SF1">
    <property type="entry name" value="CHLOROPLAST PROCESSING PEPTIDASE"/>
    <property type="match status" value="1"/>
</dbReference>
<evidence type="ECO:0000256" key="2">
    <source>
        <dbReference type="ARBA" id="ARBA00009370"/>
    </source>
</evidence>
<dbReference type="Proteomes" id="UP000297288">
    <property type="component" value="Unassembled WGS sequence"/>
</dbReference>
<dbReference type="GO" id="GO:0004252">
    <property type="term" value="F:serine-type endopeptidase activity"/>
    <property type="evidence" value="ECO:0007669"/>
    <property type="project" value="InterPro"/>
</dbReference>
<feature type="domain" description="Peptidase S26" evidence="7">
    <location>
        <begin position="14"/>
        <end position="125"/>
    </location>
</feature>
<keyword evidence="4 6" id="KW-0378">Hydrolase</keyword>
<keyword evidence="6" id="KW-0812">Transmembrane</keyword>
<dbReference type="PANTHER" id="PTHR43390">
    <property type="entry name" value="SIGNAL PEPTIDASE I"/>
    <property type="match status" value="1"/>
</dbReference>
<dbReference type="NCBIfam" id="TIGR02227">
    <property type="entry name" value="sigpep_I_bact"/>
    <property type="match status" value="2"/>
</dbReference>
<keyword evidence="6" id="KW-0472">Membrane</keyword>
<dbReference type="EMBL" id="FMYV01000009">
    <property type="protein sequence ID" value="SDC82707.1"/>
    <property type="molecule type" value="Genomic_DNA"/>
</dbReference>
<feature type="active site" evidence="5">
    <location>
        <position position="44"/>
    </location>
</feature>
<keyword evidence="6" id="KW-0645">Protease</keyword>
<accession>A0A1G6PTJ0</accession>
<evidence type="ECO:0000313" key="11">
    <source>
        <dbReference type="Proteomes" id="UP000297288"/>
    </source>
</evidence>
<dbReference type="PRINTS" id="PR00727">
    <property type="entry name" value="LEADERPTASE"/>
</dbReference>
<protein>
    <recommendedName>
        <fullName evidence="3 6">Signal peptidase I</fullName>
        <ecNumber evidence="3 6">3.4.21.89</ecNumber>
    </recommendedName>
</protein>
<dbReference type="STRING" id="28234.SAMN04488588_1874"/>
<gene>
    <name evidence="9" type="primary">lepB</name>
    <name evidence="9" type="ORF">E4650_09615</name>
    <name evidence="8" type="ORF">SAMN04488588_1874</name>
</gene>
<name>A0A1G6PTJ0_9BACT</name>
<dbReference type="InterPro" id="IPR019758">
    <property type="entry name" value="Pept_S26A_signal_pept_1_CS"/>
</dbReference>
<dbReference type="Proteomes" id="UP000199322">
    <property type="component" value="Unassembled WGS sequence"/>
</dbReference>
<evidence type="ECO:0000313" key="8">
    <source>
        <dbReference type="EMBL" id="SDC82707.1"/>
    </source>
</evidence>
<dbReference type="SUPFAM" id="SSF51306">
    <property type="entry name" value="LexA/Signal peptidase"/>
    <property type="match status" value="1"/>
</dbReference>
<proteinExistence type="inferred from homology"/>
<dbReference type="PROSITE" id="PS00761">
    <property type="entry name" value="SPASE_I_3"/>
    <property type="match status" value="1"/>
</dbReference>
<evidence type="ECO:0000313" key="10">
    <source>
        <dbReference type="Proteomes" id="UP000199322"/>
    </source>
</evidence>
<dbReference type="OrthoDB" id="9802919at2"/>